<dbReference type="eggNOG" id="COG0739">
    <property type="taxonomic scope" value="Bacteria"/>
</dbReference>
<dbReference type="InterPro" id="IPR050301">
    <property type="entry name" value="NTE"/>
</dbReference>
<evidence type="ECO:0000313" key="6">
    <source>
        <dbReference type="EMBL" id="EDM78022.1"/>
    </source>
</evidence>
<dbReference type="STRING" id="391625.PPSIR1_23434"/>
<dbReference type="GO" id="GO:0016787">
    <property type="term" value="F:hydrolase activity"/>
    <property type="evidence" value="ECO:0007669"/>
    <property type="project" value="UniProtKB-KW"/>
</dbReference>
<reference evidence="6 7" key="1">
    <citation type="submission" date="2007-06" db="EMBL/GenBank/DDBJ databases">
        <authorList>
            <person name="Shimkets L."/>
            <person name="Ferriera S."/>
            <person name="Johnson J."/>
            <person name="Kravitz S."/>
            <person name="Beeson K."/>
            <person name="Sutton G."/>
            <person name="Rogers Y.-H."/>
            <person name="Friedman R."/>
            <person name="Frazier M."/>
            <person name="Venter J.C."/>
        </authorList>
    </citation>
    <scope>NUCLEOTIDE SEQUENCE [LARGE SCALE GENOMIC DNA]</scope>
    <source>
        <strain evidence="6 7">SIR-1</strain>
    </source>
</reference>
<dbReference type="EMBL" id="ABCS01000036">
    <property type="protein sequence ID" value="EDM78022.1"/>
    <property type="molecule type" value="Genomic_DNA"/>
</dbReference>
<dbReference type="Pfam" id="PF01734">
    <property type="entry name" value="Patatin"/>
    <property type="match status" value="1"/>
</dbReference>
<dbReference type="RefSeq" id="WP_006972774.1">
    <property type="nucleotide sequence ID" value="NZ_ABCS01000036.1"/>
</dbReference>
<dbReference type="InterPro" id="IPR016035">
    <property type="entry name" value="Acyl_Trfase/lysoPLipase"/>
</dbReference>
<sequence length="1001" mass="108001">MQLVTLADPEGRYYVPASDNTIGPSASLPGPESVYLVENLGRPGKILRTGNRLTLRHLATNRLVAMDRGKGCLVLTHEQRDHHTGTHVALLRALHARTHGGLLRWRLADHGDEHGAAAVEVIALDRSSGARILGGSGALVRAGADVRAVATRGEVLNFHPAAITDVRDIHDGQLVWLSIGGHPLHSGNDDADEAPVEVGSLRRGPLQDAWWGGRIFRVQALESDTYLSDGQRFRLRETVLLQSSERRALVLRNDRLMVAAKVADDDPSSIFTYASLVDLDLNWAGSRLDNATLVDPPREEGFRRVRTEGRVFVTAQVGTIPLKEFCSKARRDIMTTATAIGQEQALEAGYSFRGVVGWVWPSARPGTVVARQYWSGARGDNLLVATEAGEYSAGGYRYVYDDCYIYPPKGVEATTTSFGPERSPQLSVASDRLSVADSKINFGSKVTFGGKPRALKALVLSGGGAKGAFEAGAVAELWKTGYRPDIICGVSVGAVNAIKLAEGAPDSAEQLVAMWRAFSADRNAIFWRNYHLWLLEAAVQRALDSAEDAALWGGVAKLFMGLLNPVSMFSDDVTAVATTLLTAEANGLDDHLRRVLNLATMTHGMHCMEPLRRLITEHTRPALIRAAGTVLRLGISDAKSGTFFSVGEPIADGDLANYGYIDPEPDMALSADWLRQPAFGCKRFAMRLRDAVYASSIMPLFMEPMEMQLGSPRLVDTEHGRVGLLHGDVPEAVRNIVQAMSPNGEPNWSPNHNPIEHLAGTIDHYAERHGLPADKEARAAKIRQTARLTADGKRGRDSSRRVLFDGGLVDAVPLRTAMRLGATEILVVGVDEFGVGGQPVETSAPITQYSWLDNIVGGAGIMGGIDPATLPAVKYLFSTLGGFVHNTARNDVLAPLGVLDARRVGEIAREMLPADRHANFAQQVREAMDATVENRRDWLGGTTGLGGTRAMAYGDLSCGGVSVDMILPDRPLLDAQAFDDAAGVEEALELGRIAARDPIAM</sequence>
<evidence type="ECO:0000259" key="5">
    <source>
        <dbReference type="PROSITE" id="PS51635"/>
    </source>
</evidence>
<dbReference type="PANTHER" id="PTHR14226">
    <property type="entry name" value="NEUROPATHY TARGET ESTERASE/SWISS CHEESE D.MELANOGASTER"/>
    <property type="match status" value="1"/>
</dbReference>
<keyword evidence="3" id="KW-0443">Lipid metabolism</keyword>
<dbReference type="Proteomes" id="UP000005801">
    <property type="component" value="Unassembled WGS sequence"/>
</dbReference>
<keyword evidence="7" id="KW-1185">Reference proteome</keyword>
<evidence type="ECO:0000256" key="3">
    <source>
        <dbReference type="ARBA" id="ARBA00023098"/>
    </source>
</evidence>
<keyword evidence="1" id="KW-0378">Hydrolase</keyword>
<keyword evidence="2" id="KW-0442">Lipid degradation</keyword>
<dbReference type="GO" id="GO:0016042">
    <property type="term" value="P:lipid catabolic process"/>
    <property type="evidence" value="ECO:0007669"/>
    <property type="project" value="UniProtKB-KW"/>
</dbReference>
<comment type="caution">
    <text evidence="4">Lacks conserved residue(s) required for the propagation of feature annotation.</text>
</comment>
<feature type="domain" description="PNPLA" evidence="5">
    <location>
        <begin position="458"/>
        <end position="741"/>
    </location>
</feature>
<evidence type="ECO:0000256" key="1">
    <source>
        <dbReference type="ARBA" id="ARBA00022801"/>
    </source>
</evidence>
<gene>
    <name evidence="6" type="ORF">PPSIR1_23434</name>
</gene>
<feature type="short sequence motif" description="GXGXXG" evidence="4">
    <location>
        <begin position="462"/>
        <end position="467"/>
    </location>
</feature>
<evidence type="ECO:0000313" key="7">
    <source>
        <dbReference type="Proteomes" id="UP000005801"/>
    </source>
</evidence>
<evidence type="ECO:0000256" key="4">
    <source>
        <dbReference type="PROSITE-ProRule" id="PRU01161"/>
    </source>
</evidence>
<dbReference type="AlphaFoldDB" id="A6G7S9"/>
<organism evidence="6 7">
    <name type="scientific">Plesiocystis pacifica SIR-1</name>
    <dbReference type="NCBI Taxonomy" id="391625"/>
    <lineage>
        <taxon>Bacteria</taxon>
        <taxon>Pseudomonadati</taxon>
        <taxon>Myxococcota</taxon>
        <taxon>Polyangia</taxon>
        <taxon>Nannocystales</taxon>
        <taxon>Nannocystaceae</taxon>
        <taxon>Plesiocystis</taxon>
    </lineage>
</organism>
<proteinExistence type="predicted"/>
<protein>
    <recommendedName>
        <fullName evidence="5">PNPLA domain-containing protein</fullName>
    </recommendedName>
</protein>
<accession>A6G7S9</accession>
<dbReference type="SUPFAM" id="SSF52151">
    <property type="entry name" value="FabD/lysophospholipase-like"/>
    <property type="match status" value="1"/>
</dbReference>
<dbReference type="Gene3D" id="3.40.1090.10">
    <property type="entry name" value="Cytosolic phospholipase A2 catalytic domain"/>
    <property type="match status" value="1"/>
</dbReference>
<comment type="caution">
    <text evidence="6">The sequence shown here is derived from an EMBL/GenBank/DDBJ whole genome shotgun (WGS) entry which is preliminary data.</text>
</comment>
<dbReference type="OrthoDB" id="5290098at2"/>
<name>A6G7S9_9BACT</name>
<feature type="short sequence motif" description="GXSXG" evidence="4">
    <location>
        <begin position="489"/>
        <end position="493"/>
    </location>
</feature>
<dbReference type="eggNOG" id="COG1752">
    <property type="taxonomic scope" value="Bacteria"/>
</dbReference>
<dbReference type="PANTHER" id="PTHR14226:SF57">
    <property type="entry name" value="BLR7027 PROTEIN"/>
    <property type="match status" value="1"/>
</dbReference>
<evidence type="ECO:0000256" key="2">
    <source>
        <dbReference type="ARBA" id="ARBA00022963"/>
    </source>
</evidence>
<dbReference type="InterPro" id="IPR002641">
    <property type="entry name" value="PNPLA_dom"/>
</dbReference>
<dbReference type="PROSITE" id="PS51635">
    <property type="entry name" value="PNPLA"/>
    <property type="match status" value="1"/>
</dbReference>